<proteinExistence type="predicted"/>
<name>A0ABR0NHI0_GOSAR</name>
<evidence type="ECO:0000256" key="1">
    <source>
        <dbReference type="SAM" id="MobiDB-lite"/>
    </source>
</evidence>
<keyword evidence="3" id="KW-1185">Reference proteome</keyword>
<dbReference type="EMBL" id="JARKNE010000010">
    <property type="protein sequence ID" value="KAK5793428.1"/>
    <property type="molecule type" value="Genomic_DNA"/>
</dbReference>
<feature type="region of interest" description="Disordered" evidence="1">
    <location>
        <begin position="1"/>
        <end position="26"/>
    </location>
</feature>
<gene>
    <name evidence="2" type="ORF">PVK06_034574</name>
</gene>
<accession>A0ABR0NHI0</accession>
<protein>
    <submittedName>
        <fullName evidence="2">Uncharacterized protein</fullName>
    </submittedName>
</protein>
<feature type="compositionally biased region" description="Polar residues" evidence="1">
    <location>
        <begin position="85"/>
        <end position="96"/>
    </location>
</feature>
<evidence type="ECO:0000313" key="2">
    <source>
        <dbReference type="EMBL" id="KAK5793428.1"/>
    </source>
</evidence>
<feature type="region of interest" description="Disordered" evidence="1">
    <location>
        <begin position="74"/>
        <end position="114"/>
    </location>
</feature>
<evidence type="ECO:0000313" key="3">
    <source>
        <dbReference type="Proteomes" id="UP001358586"/>
    </source>
</evidence>
<comment type="caution">
    <text evidence="2">The sequence shown here is derived from an EMBL/GenBank/DDBJ whole genome shotgun (WGS) entry which is preliminary data.</text>
</comment>
<feature type="compositionally biased region" description="Polar residues" evidence="1">
    <location>
        <begin position="12"/>
        <end position="26"/>
    </location>
</feature>
<organism evidence="2 3">
    <name type="scientific">Gossypium arboreum</name>
    <name type="common">Tree cotton</name>
    <name type="synonym">Gossypium nanking</name>
    <dbReference type="NCBI Taxonomy" id="29729"/>
    <lineage>
        <taxon>Eukaryota</taxon>
        <taxon>Viridiplantae</taxon>
        <taxon>Streptophyta</taxon>
        <taxon>Embryophyta</taxon>
        <taxon>Tracheophyta</taxon>
        <taxon>Spermatophyta</taxon>
        <taxon>Magnoliopsida</taxon>
        <taxon>eudicotyledons</taxon>
        <taxon>Gunneridae</taxon>
        <taxon>Pentapetalae</taxon>
        <taxon>rosids</taxon>
        <taxon>malvids</taxon>
        <taxon>Malvales</taxon>
        <taxon>Malvaceae</taxon>
        <taxon>Malvoideae</taxon>
        <taxon>Gossypium</taxon>
    </lineage>
</organism>
<feature type="compositionally biased region" description="Basic and acidic residues" evidence="1">
    <location>
        <begin position="74"/>
        <end position="84"/>
    </location>
</feature>
<sequence>MAPEVVLRSDSPYRSSNTSGQTHPLHTELESTSCVFSKKIKHFPKHDTVKLGLLIEYEFVQVVASVTQANLINRQKDDDNHSKQDSSSGHSRNYNQGFKHKVGSRGTYRGRGHEGRFDEKFSRLLGDQGQSMSINYHSFDNQSGSESQNCSGELPRCFNMQSCCGAPLFHNKQPSSTTYVENNSRVYLYTLPDQAWYPDSEATKHVTNDMSMLTSVVPDTSMSKVMMGNGQSIPMPI</sequence>
<reference evidence="2 3" key="1">
    <citation type="submission" date="2023-03" db="EMBL/GenBank/DDBJ databases">
        <title>WGS of Gossypium arboreum.</title>
        <authorList>
            <person name="Yu D."/>
        </authorList>
    </citation>
    <scope>NUCLEOTIDE SEQUENCE [LARGE SCALE GENOMIC DNA]</scope>
    <source>
        <tissue evidence="2">Leaf</tissue>
    </source>
</reference>
<dbReference type="Proteomes" id="UP001358586">
    <property type="component" value="Chromosome 10"/>
</dbReference>